<sequence length="273" mass="29655">MVAPLLAAPLLLLFAIFFVVPFVEIMRISFSGKGGAWAGATWLMSSPVFALVFLNTLKLAMSVTLICLVLGYPAACFIAGQPASRRGIYLALVLLPFWTSVLVRTYTWSLVLGREGLLNASLIWLGITSEPQRFMFTPLAVHLGMVQILLPVAILTLVGVMTELDAGLVRAARVLGASPWRAFWHVYLPMTKPGIVAAAMLLFILSLGFYITPALLGGPRHRTIANLIDLQVHQMNDWTAASAMALVLLATTIAAVALLRWLVPERNLYGGAR</sequence>
<dbReference type="PANTHER" id="PTHR42929:SF5">
    <property type="entry name" value="ABC TRANSPORTER PERMEASE PROTEIN"/>
    <property type="match status" value="1"/>
</dbReference>
<feature type="transmembrane region" description="Helical" evidence="8">
    <location>
        <begin position="60"/>
        <end position="80"/>
    </location>
</feature>
<reference evidence="10" key="1">
    <citation type="submission" date="2022-08" db="EMBL/GenBank/DDBJ databases">
        <title>Complete Genome Sequences of 2 Bosea sp. soil isolates.</title>
        <authorList>
            <person name="Alvarez Arevalo M."/>
            <person name="Sterndorff E.B."/>
            <person name="Faurdal D."/>
            <person name="Joergensen T.S."/>
            <person name="Weber T."/>
        </authorList>
    </citation>
    <scope>NUCLEOTIDE SEQUENCE</scope>
    <source>
        <strain evidence="10">NBC_00436</strain>
    </source>
</reference>
<dbReference type="Gene3D" id="1.10.3720.10">
    <property type="entry name" value="MetI-like"/>
    <property type="match status" value="1"/>
</dbReference>
<evidence type="ECO:0000259" key="9">
    <source>
        <dbReference type="PROSITE" id="PS50928"/>
    </source>
</evidence>
<dbReference type="CDD" id="cd06261">
    <property type="entry name" value="TM_PBP2"/>
    <property type="match status" value="1"/>
</dbReference>
<keyword evidence="5 8" id="KW-0812">Transmembrane</keyword>
<evidence type="ECO:0000256" key="2">
    <source>
        <dbReference type="ARBA" id="ARBA00007069"/>
    </source>
</evidence>
<organism evidence="10">
    <name type="scientific">Bosea sp. NBC_00436</name>
    <dbReference type="NCBI Taxonomy" id="2969620"/>
    <lineage>
        <taxon>Bacteria</taxon>
        <taxon>Pseudomonadati</taxon>
        <taxon>Pseudomonadota</taxon>
        <taxon>Alphaproteobacteria</taxon>
        <taxon>Hyphomicrobiales</taxon>
        <taxon>Boseaceae</taxon>
        <taxon>Bosea</taxon>
    </lineage>
</organism>
<accession>A0A9E8CN68</accession>
<protein>
    <submittedName>
        <fullName evidence="10">ABC transporter permease</fullName>
    </submittedName>
</protein>
<dbReference type="SUPFAM" id="SSF161098">
    <property type="entry name" value="MetI-like"/>
    <property type="match status" value="1"/>
</dbReference>
<keyword evidence="4" id="KW-1003">Cell membrane</keyword>
<evidence type="ECO:0000256" key="4">
    <source>
        <dbReference type="ARBA" id="ARBA00022475"/>
    </source>
</evidence>
<dbReference type="PROSITE" id="PS50928">
    <property type="entry name" value="ABC_TM1"/>
    <property type="match status" value="1"/>
</dbReference>
<evidence type="ECO:0000256" key="7">
    <source>
        <dbReference type="ARBA" id="ARBA00023136"/>
    </source>
</evidence>
<evidence type="ECO:0000313" key="10">
    <source>
        <dbReference type="EMBL" id="UZF85874.1"/>
    </source>
</evidence>
<feature type="transmembrane region" description="Helical" evidence="8">
    <location>
        <begin position="6"/>
        <end position="23"/>
    </location>
</feature>
<dbReference type="AlphaFoldDB" id="A0A9E8CN68"/>
<dbReference type="EMBL" id="CP102774">
    <property type="protein sequence ID" value="UZF85874.1"/>
    <property type="molecule type" value="Genomic_DNA"/>
</dbReference>
<dbReference type="InterPro" id="IPR035906">
    <property type="entry name" value="MetI-like_sf"/>
</dbReference>
<dbReference type="Pfam" id="PF00528">
    <property type="entry name" value="BPD_transp_1"/>
    <property type="match status" value="1"/>
</dbReference>
<comment type="similarity">
    <text evidence="2">Belongs to the binding-protein-dependent transport system permease family. CysTW subfamily.</text>
</comment>
<evidence type="ECO:0000256" key="8">
    <source>
        <dbReference type="RuleBase" id="RU363032"/>
    </source>
</evidence>
<keyword evidence="3 8" id="KW-0813">Transport</keyword>
<feature type="transmembrane region" description="Helical" evidence="8">
    <location>
        <begin position="139"/>
        <end position="161"/>
    </location>
</feature>
<evidence type="ECO:0000256" key="5">
    <source>
        <dbReference type="ARBA" id="ARBA00022692"/>
    </source>
</evidence>
<keyword evidence="6 8" id="KW-1133">Transmembrane helix</keyword>
<name>A0A9E8CN68_9HYPH</name>
<comment type="subcellular location">
    <subcellularLocation>
        <location evidence="1 8">Cell membrane</location>
        <topology evidence="1 8">Multi-pass membrane protein</topology>
    </subcellularLocation>
</comment>
<evidence type="ECO:0000256" key="1">
    <source>
        <dbReference type="ARBA" id="ARBA00004651"/>
    </source>
</evidence>
<feature type="transmembrane region" description="Helical" evidence="8">
    <location>
        <begin position="195"/>
        <end position="217"/>
    </location>
</feature>
<evidence type="ECO:0000256" key="3">
    <source>
        <dbReference type="ARBA" id="ARBA00022448"/>
    </source>
</evidence>
<feature type="transmembrane region" description="Helical" evidence="8">
    <location>
        <begin position="238"/>
        <end position="263"/>
    </location>
</feature>
<dbReference type="GO" id="GO:0005886">
    <property type="term" value="C:plasma membrane"/>
    <property type="evidence" value="ECO:0007669"/>
    <property type="project" value="UniProtKB-SubCell"/>
</dbReference>
<evidence type="ECO:0000256" key="6">
    <source>
        <dbReference type="ARBA" id="ARBA00022989"/>
    </source>
</evidence>
<dbReference type="GO" id="GO:0055085">
    <property type="term" value="P:transmembrane transport"/>
    <property type="evidence" value="ECO:0007669"/>
    <property type="project" value="InterPro"/>
</dbReference>
<gene>
    <name evidence="10" type="ORF">NWE54_18920</name>
</gene>
<feature type="domain" description="ABC transmembrane type-1" evidence="9">
    <location>
        <begin position="53"/>
        <end position="259"/>
    </location>
</feature>
<dbReference type="PANTHER" id="PTHR42929">
    <property type="entry name" value="INNER MEMBRANE ABC TRANSPORTER PERMEASE PROTEIN YDCU-RELATED-RELATED"/>
    <property type="match status" value="1"/>
</dbReference>
<feature type="transmembrane region" description="Helical" evidence="8">
    <location>
        <begin position="35"/>
        <end position="54"/>
    </location>
</feature>
<proteinExistence type="inferred from homology"/>
<keyword evidence="7 8" id="KW-0472">Membrane</keyword>
<feature type="transmembrane region" description="Helical" evidence="8">
    <location>
        <begin position="87"/>
        <end position="103"/>
    </location>
</feature>
<dbReference type="InterPro" id="IPR000515">
    <property type="entry name" value="MetI-like"/>
</dbReference>